<dbReference type="GeneID" id="20652253"/>
<dbReference type="KEGG" id="psoj:PHYSODRAFT_427814"/>
<evidence type="ECO:0000256" key="1">
    <source>
        <dbReference type="SAM" id="MobiDB-lite"/>
    </source>
</evidence>
<dbReference type="GeneID" id="20652271"/>
<dbReference type="InParanoid" id="G4ZR78"/>
<name>G4ZR78_PHYSP</name>
<feature type="non-terminal residue" evidence="3">
    <location>
        <position position="117"/>
    </location>
</feature>
<dbReference type="Proteomes" id="UP000002640">
    <property type="component" value="Unassembled WGS sequence"/>
</dbReference>
<feature type="non-terminal residue" evidence="3">
    <location>
        <position position="1"/>
    </location>
</feature>
<reference evidence="3 4" key="1">
    <citation type="journal article" date="2006" name="Science">
        <title>Phytophthora genome sequences uncover evolutionary origins and mechanisms of pathogenesis.</title>
        <authorList>
            <person name="Tyler B.M."/>
            <person name="Tripathy S."/>
            <person name="Zhang X."/>
            <person name="Dehal P."/>
            <person name="Jiang R.H."/>
            <person name="Aerts A."/>
            <person name="Arredondo F.D."/>
            <person name="Baxter L."/>
            <person name="Bensasson D."/>
            <person name="Beynon J.L."/>
            <person name="Chapman J."/>
            <person name="Damasceno C.M."/>
            <person name="Dorrance A.E."/>
            <person name="Dou D."/>
            <person name="Dickerman A.W."/>
            <person name="Dubchak I.L."/>
            <person name="Garbelotto M."/>
            <person name="Gijzen M."/>
            <person name="Gordon S.G."/>
            <person name="Govers F."/>
            <person name="Grunwald N.J."/>
            <person name="Huang W."/>
            <person name="Ivors K.L."/>
            <person name="Jones R.W."/>
            <person name="Kamoun S."/>
            <person name="Krampis K."/>
            <person name="Lamour K.H."/>
            <person name="Lee M.K."/>
            <person name="McDonald W.H."/>
            <person name="Medina M."/>
            <person name="Meijer H.J."/>
            <person name="Nordberg E.K."/>
            <person name="Maclean D.J."/>
            <person name="Ospina-Giraldo M.D."/>
            <person name="Morris P.F."/>
            <person name="Phuntumart V."/>
            <person name="Putnam N.H."/>
            <person name="Rash S."/>
            <person name="Rose J.K."/>
            <person name="Sakihama Y."/>
            <person name="Salamov A.A."/>
            <person name="Savidor A."/>
            <person name="Scheuring C.F."/>
            <person name="Smith B.M."/>
            <person name="Sobral B.W."/>
            <person name="Terry A."/>
            <person name="Torto-Alalibo T.A."/>
            <person name="Win J."/>
            <person name="Xu Z."/>
            <person name="Zhang H."/>
            <person name="Grigoriev I.V."/>
            <person name="Rokhsar D.S."/>
            <person name="Boore J.L."/>
        </authorList>
    </citation>
    <scope>NUCLEOTIDE SEQUENCE [LARGE SCALE GENOMIC DNA]</scope>
    <source>
        <strain evidence="3 4">P6497</strain>
    </source>
</reference>
<dbReference type="RefSeq" id="XP_009539547.1">
    <property type="nucleotide sequence ID" value="XM_009541252.1"/>
</dbReference>
<gene>
    <name evidence="3" type="ORF">PHYSODRAFT_426214</name>
    <name evidence="2" type="ORF">PHYSODRAFT_427814</name>
</gene>
<dbReference type="RefSeq" id="XP_009531729.1">
    <property type="nucleotide sequence ID" value="XM_009533434.1"/>
</dbReference>
<organism evidence="4">
    <name type="scientific">Phytophthora sojae (strain P6497)</name>
    <name type="common">Soybean stem and root rot agent</name>
    <name type="synonym">Phytophthora megasperma f. sp. glycines</name>
    <dbReference type="NCBI Taxonomy" id="1094619"/>
    <lineage>
        <taxon>Eukaryota</taxon>
        <taxon>Sar</taxon>
        <taxon>Stramenopiles</taxon>
        <taxon>Oomycota</taxon>
        <taxon>Peronosporomycetes</taxon>
        <taxon>Peronosporales</taxon>
        <taxon>Peronosporaceae</taxon>
        <taxon>Phytophthora</taxon>
    </lineage>
</organism>
<feature type="compositionally biased region" description="Acidic residues" evidence="1">
    <location>
        <begin position="31"/>
        <end position="46"/>
    </location>
</feature>
<accession>G4ZR78</accession>
<reference evidence="3" key="2">
    <citation type="submission" date="2011-09" db="EMBL/GenBank/DDBJ databases">
        <authorList>
            <consortium name="US DOE Joint Genome Institute (JGI-PGF)"/>
            <person name="Aerts A."/>
            <person name="Grimwood J."/>
            <person name="Schmutz J."/>
            <person name="Lucas S."/>
            <person name="Hammon N."/>
            <person name="Glavina del Rio T."/>
            <person name="Dalin E."/>
            <person name="Tice H."/>
            <person name="Pitluck S."/>
            <person name="Dehal P."/>
            <person name="Chapman J."/>
            <person name="Putman N.H."/>
            <person name="Salamov A.A."/>
            <person name="Terry A."/>
            <person name="Rokhsar D.S."/>
            <person name="Boore J.L."/>
            <person name="Tripathy S."/>
            <person name="Tyler B.M."/>
            <person name="Grigoriev I.V."/>
        </authorList>
    </citation>
    <scope>NUCLEOTIDE SEQUENCE</scope>
    <source>
        <strain evidence="3">P6497</strain>
    </source>
</reference>
<protein>
    <submittedName>
        <fullName evidence="3">Uncharacterized protein</fullName>
    </submittedName>
</protein>
<keyword evidence="4" id="KW-1185">Reference proteome</keyword>
<feature type="compositionally biased region" description="Basic residues" evidence="1">
    <location>
        <begin position="1"/>
        <end position="16"/>
    </location>
</feature>
<evidence type="ECO:0000313" key="3">
    <source>
        <dbReference type="EMBL" id="EGZ14300.1"/>
    </source>
</evidence>
<dbReference type="AlphaFoldDB" id="G4ZR78"/>
<proteinExistence type="predicted"/>
<sequence>SKRSASNKHQQKKKKRQDVNPLSDSDPSSDSSDDDSSSESSDDSSDENPGVNLTAASTAQAGTTLLTFRPYINSNTLGEFDTKASLRERVQWWQRFANIAAQGGWSTKTRIQELKLK</sequence>
<dbReference type="EMBL" id="JH159170">
    <property type="protein sequence ID" value="EGZ05038.1"/>
    <property type="molecule type" value="Genomic_DNA"/>
</dbReference>
<feature type="region of interest" description="Disordered" evidence="1">
    <location>
        <begin position="1"/>
        <end position="59"/>
    </location>
</feature>
<evidence type="ECO:0000313" key="2">
    <source>
        <dbReference type="EMBL" id="EGZ05038.1"/>
    </source>
</evidence>
<evidence type="ECO:0000313" key="4">
    <source>
        <dbReference type="Proteomes" id="UP000002640"/>
    </source>
</evidence>
<dbReference type="EMBL" id="JH159156">
    <property type="protein sequence ID" value="EGZ14300.1"/>
    <property type="molecule type" value="Genomic_DNA"/>
</dbReference>
<dbReference type="KEGG" id="psoj:PHYSODRAFT_426214"/>